<proteinExistence type="predicted"/>
<dbReference type="EMBL" id="JACHMV010000001">
    <property type="protein sequence ID" value="MBB4773960.1"/>
    <property type="molecule type" value="Genomic_DNA"/>
</dbReference>
<reference evidence="1 2" key="1">
    <citation type="submission" date="2020-08" db="EMBL/GenBank/DDBJ databases">
        <title>Sequencing the genomes of 1000 actinobacteria strains.</title>
        <authorList>
            <person name="Klenk H.-P."/>
        </authorList>
    </citation>
    <scope>NUCLEOTIDE SEQUENCE [LARGE SCALE GENOMIC DNA]</scope>
    <source>
        <strain evidence="1 2">DSM 44772</strain>
    </source>
</reference>
<evidence type="ECO:0000313" key="1">
    <source>
        <dbReference type="EMBL" id="MBB4773960.1"/>
    </source>
</evidence>
<gene>
    <name evidence="1" type="ORF">F4557_002378</name>
</gene>
<dbReference type="RefSeq" id="WP_165966108.1">
    <property type="nucleotide sequence ID" value="NZ_BAAAHD010000062.1"/>
</dbReference>
<evidence type="ECO:0000313" key="2">
    <source>
        <dbReference type="Proteomes" id="UP000549343"/>
    </source>
</evidence>
<dbReference type="AlphaFoldDB" id="A0A7W7MXN6"/>
<name>A0A7W7MXN6_9ACTN</name>
<comment type="caution">
    <text evidence="1">The sequence shown here is derived from an EMBL/GenBank/DDBJ whole genome shotgun (WGS) entry which is preliminary data.</text>
</comment>
<organism evidence="1 2">
    <name type="scientific">Actinomadura livida</name>
    <dbReference type="NCBI Taxonomy" id="79909"/>
    <lineage>
        <taxon>Bacteria</taxon>
        <taxon>Bacillati</taxon>
        <taxon>Actinomycetota</taxon>
        <taxon>Actinomycetes</taxon>
        <taxon>Streptosporangiales</taxon>
        <taxon>Thermomonosporaceae</taxon>
        <taxon>Actinomadura</taxon>
    </lineage>
</organism>
<sequence>MTHTTPWTERRHMAGLADMWPSHVVRVTTSLDHGRHLTSRPEEPE</sequence>
<accession>A0A7W7MXN6</accession>
<protein>
    <submittedName>
        <fullName evidence="1">Uncharacterized protein</fullName>
    </submittedName>
</protein>
<dbReference type="Proteomes" id="UP000549343">
    <property type="component" value="Unassembled WGS sequence"/>
</dbReference>